<dbReference type="GO" id="GO:0008417">
    <property type="term" value="F:fucosyltransferase activity"/>
    <property type="evidence" value="ECO:0007669"/>
    <property type="project" value="InterPro"/>
</dbReference>
<evidence type="ECO:0000259" key="8">
    <source>
        <dbReference type="Pfam" id="PF00852"/>
    </source>
</evidence>
<keyword evidence="7" id="KW-0812">Transmembrane</keyword>
<comment type="subcellular location">
    <subcellularLocation>
        <location evidence="1">Golgi apparatus membrane</location>
        <topology evidence="1">Single-pass type II membrane protein</topology>
    </subcellularLocation>
    <subcellularLocation>
        <location evidence="7">Golgi apparatus</location>
        <location evidence="7">Golgi stack membrane</location>
        <topology evidence="7">Single-pass type II membrane protein</topology>
    </subcellularLocation>
</comment>
<evidence type="ECO:0000256" key="1">
    <source>
        <dbReference type="ARBA" id="ARBA00004323"/>
    </source>
</evidence>
<organism evidence="9 10">
    <name type="scientific">Halocaridina rubra</name>
    <name type="common">Hawaiian red shrimp</name>
    <dbReference type="NCBI Taxonomy" id="373956"/>
    <lineage>
        <taxon>Eukaryota</taxon>
        <taxon>Metazoa</taxon>
        <taxon>Ecdysozoa</taxon>
        <taxon>Arthropoda</taxon>
        <taxon>Crustacea</taxon>
        <taxon>Multicrustacea</taxon>
        <taxon>Malacostraca</taxon>
        <taxon>Eumalacostraca</taxon>
        <taxon>Eucarida</taxon>
        <taxon>Decapoda</taxon>
        <taxon>Pleocyemata</taxon>
        <taxon>Caridea</taxon>
        <taxon>Atyoidea</taxon>
        <taxon>Atyidae</taxon>
        <taxon>Halocaridina</taxon>
    </lineage>
</organism>
<evidence type="ECO:0000256" key="4">
    <source>
        <dbReference type="ARBA" id="ARBA00022676"/>
    </source>
</evidence>
<dbReference type="Pfam" id="PF00852">
    <property type="entry name" value="Glyco_transf_10"/>
    <property type="match status" value="1"/>
</dbReference>
<gene>
    <name evidence="9" type="ORF">SK128_020241</name>
</gene>
<name>A0AAN9AE32_HALRR</name>
<reference evidence="9 10" key="1">
    <citation type="submission" date="2023-11" db="EMBL/GenBank/DDBJ databases">
        <title>Halocaridina rubra genome assembly.</title>
        <authorList>
            <person name="Smith C."/>
        </authorList>
    </citation>
    <scope>NUCLEOTIDE SEQUENCE [LARGE SCALE GENOMIC DNA]</scope>
    <source>
        <strain evidence="9">EP-1</strain>
        <tissue evidence="9">Whole</tissue>
    </source>
</reference>
<accession>A0AAN9AE32</accession>
<evidence type="ECO:0000256" key="6">
    <source>
        <dbReference type="ARBA" id="ARBA00023034"/>
    </source>
</evidence>
<dbReference type="GO" id="GO:0032580">
    <property type="term" value="C:Golgi cisterna membrane"/>
    <property type="evidence" value="ECO:0007669"/>
    <property type="project" value="UniProtKB-SubCell"/>
</dbReference>
<keyword evidence="7" id="KW-0472">Membrane</keyword>
<keyword evidence="4 7" id="KW-0328">Glycosyltransferase</keyword>
<proteinExistence type="inferred from homology"/>
<dbReference type="InterPro" id="IPR038577">
    <property type="entry name" value="GT10-like_C_sf"/>
</dbReference>
<evidence type="ECO:0000256" key="7">
    <source>
        <dbReference type="RuleBase" id="RU003832"/>
    </source>
</evidence>
<evidence type="ECO:0000313" key="9">
    <source>
        <dbReference type="EMBL" id="KAK7085358.1"/>
    </source>
</evidence>
<dbReference type="SUPFAM" id="SSF53756">
    <property type="entry name" value="UDP-Glycosyltransferase/glycogen phosphorylase"/>
    <property type="match status" value="1"/>
</dbReference>
<protein>
    <recommendedName>
        <fullName evidence="7">Fucosyltransferase</fullName>
        <ecNumber evidence="7">2.4.1.-</ecNumber>
    </recommendedName>
</protein>
<feature type="non-terminal residue" evidence="9">
    <location>
        <position position="1"/>
    </location>
</feature>
<dbReference type="PANTHER" id="PTHR48438">
    <property type="entry name" value="ALPHA-(1,3)-FUCOSYLTRANSFERASE C-RELATED"/>
    <property type="match status" value="1"/>
</dbReference>
<keyword evidence="10" id="KW-1185">Reference proteome</keyword>
<evidence type="ECO:0000256" key="2">
    <source>
        <dbReference type="ARBA" id="ARBA00004922"/>
    </source>
</evidence>
<keyword evidence="6 7" id="KW-0333">Golgi apparatus</keyword>
<comment type="pathway">
    <text evidence="2">Protein modification; protein glycosylation.</text>
</comment>
<dbReference type="GO" id="GO:0000139">
    <property type="term" value="C:Golgi membrane"/>
    <property type="evidence" value="ECO:0007669"/>
    <property type="project" value="UniProtKB-SubCell"/>
</dbReference>
<dbReference type="EC" id="2.4.1.-" evidence="7"/>
<dbReference type="EMBL" id="JAXCGZ010001120">
    <property type="protein sequence ID" value="KAK7085358.1"/>
    <property type="molecule type" value="Genomic_DNA"/>
</dbReference>
<evidence type="ECO:0000256" key="3">
    <source>
        <dbReference type="ARBA" id="ARBA00008919"/>
    </source>
</evidence>
<evidence type="ECO:0000256" key="5">
    <source>
        <dbReference type="ARBA" id="ARBA00022679"/>
    </source>
</evidence>
<evidence type="ECO:0000313" key="10">
    <source>
        <dbReference type="Proteomes" id="UP001381693"/>
    </source>
</evidence>
<dbReference type="PANTHER" id="PTHR48438:SF1">
    <property type="entry name" value="ALPHA-(1,3)-FUCOSYLTRANSFERASE C-RELATED"/>
    <property type="match status" value="1"/>
</dbReference>
<comment type="similarity">
    <text evidence="3 7">Belongs to the glycosyltransferase 10 family.</text>
</comment>
<dbReference type="InterPro" id="IPR055270">
    <property type="entry name" value="Glyco_tran_10_C"/>
</dbReference>
<feature type="domain" description="Fucosyltransferase C-terminal" evidence="8">
    <location>
        <begin position="1"/>
        <end position="93"/>
    </location>
</feature>
<dbReference type="Proteomes" id="UP001381693">
    <property type="component" value="Unassembled WGS sequence"/>
</dbReference>
<comment type="caution">
    <text evidence="9">The sequence shown here is derived from an EMBL/GenBank/DDBJ whole genome shotgun (WGS) entry which is preliminary data.</text>
</comment>
<dbReference type="AlphaFoldDB" id="A0AAN9AE32"/>
<keyword evidence="5 7" id="KW-0808">Transferase</keyword>
<sequence length="145" mass="16939">VWNPMLYGLVPVVYGGSKYDDYLPPNSYLDATKMSPKELAHKMKSIAASEEEYSKYHLWRKFWRVLVPGPMCDICERLHNDVKESSIANLWNWWTNVNNCTRKYPKRMNSFSFATSLIQNLGKGFELFNSFFDGSKNKDHMLKKG</sequence>
<dbReference type="Gene3D" id="3.40.50.11660">
    <property type="entry name" value="Glycosyl transferase family 10, C-terminal domain"/>
    <property type="match status" value="1"/>
</dbReference>
<dbReference type="InterPro" id="IPR001503">
    <property type="entry name" value="Glyco_trans_10"/>
</dbReference>